<dbReference type="EMBL" id="JAPFPW010000004">
    <property type="protein sequence ID" value="MCW7753326.1"/>
    <property type="molecule type" value="Genomic_DNA"/>
</dbReference>
<evidence type="ECO:0008006" key="4">
    <source>
        <dbReference type="Google" id="ProtNLM"/>
    </source>
</evidence>
<sequence>MTGKNVLRIIVCLSVMAVGGGVTAASVEEPPDTIPAKDHVRVTMEVEAVLGQLVAAYRAGSVSEFFGLVSEAHFRQSPSIFRDALQSDSRQYMIHHVDYWPERVVSDHTRHFLFVRWEKRFELLGSGGVQTVRGYSRFLFEERDGQYFLVELAGNGLFGSSLPEWEDSLPKIPGQEAGPSFP</sequence>
<accession>A0ABT3N7A0</accession>
<dbReference type="Proteomes" id="UP001209681">
    <property type="component" value="Unassembled WGS sequence"/>
</dbReference>
<comment type="caution">
    <text evidence="2">The sequence shown here is derived from an EMBL/GenBank/DDBJ whole genome shotgun (WGS) entry which is preliminary data.</text>
</comment>
<reference evidence="2 3" key="1">
    <citation type="submission" date="2022-11" db="EMBL/GenBank/DDBJ databases">
        <title>Desulfobotulus tamanensis H1 sp. nov. - anaerobic, alkaliphilic, sulphate reducing bacterium isolated from terrestrial mud volcano.</title>
        <authorList>
            <person name="Frolova A."/>
            <person name="Merkel A.Y."/>
            <person name="Slobodkin A.I."/>
        </authorList>
    </citation>
    <scope>NUCLEOTIDE SEQUENCE [LARGE SCALE GENOMIC DNA]</scope>
    <source>
        <strain evidence="2 3">H1</strain>
    </source>
</reference>
<evidence type="ECO:0000256" key="1">
    <source>
        <dbReference type="SAM" id="SignalP"/>
    </source>
</evidence>
<keyword evidence="3" id="KW-1185">Reference proteome</keyword>
<keyword evidence="1" id="KW-0732">Signal</keyword>
<dbReference type="RefSeq" id="WP_265424196.1">
    <property type="nucleotide sequence ID" value="NZ_JAPFPW010000004.1"/>
</dbReference>
<name>A0ABT3N7A0_9BACT</name>
<feature type="signal peptide" evidence="1">
    <location>
        <begin position="1"/>
        <end position="24"/>
    </location>
</feature>
<organism evidence="2 3">
    <name type="scientific">Desulfobotulus pelophilus</name>
    <dbReference type="NCBI Taxonomy" id="2823377"/>
    <lineage>
        <taxon>Bacteria</taxon>
        <taxon>Pseudomonadati</taxon>
        <taxon>Thermodesulfobacteriota</taxon>
        <taxon>Desulfobacteria</taxon>
        <taxon>Desulfobacterales</taxon>
        <taxon>Desulfobacteraceae</taxon>
        <taxon>Desulfobotulus</taxon>
    </lineage>
</organism>
<evidence type="ECO:0000313" key="2">
    <source>
        <dbReference type="EMBL" id="MCW7753326.1"/>
    </source>
</evidence>
<proteinExistence type="predicted"/>
<gene>
    <name evidence="2" type="ORF">OOT00_04915</name>
</gene>
<protein>
    <recommendedName>
        <fullName evidence="4">Nuclear transport factor 2 family protein</fullName>
    </recommendedName>
</protein>
<feature type="chain" id="PRO_5047255046" description="Nuclear transport factor 2 family protein" evidence="1">
    <location>
        <begin position="25"/>
        <end position="182"/>
    </location>
</feature>
<evidence type="ECO:0000313" key="3">
    <source>
        <dbReference type="Proteomes" id="UP001209681"/>
    </source>
</evidence>